<evidence type="ECO:0000313" key="3">
    <source>
        <dbReference type="EMBL" id="EMD36060.1"/>
    </source>
</evidence>
<dbReference type="HOGENOM" id="CLU_446175_0_0_1"/>
<protein>
    <submittedName>
        <fullName evidence="3">Uncharacterized protein</fullName>
    </submittedName>
</protein>
<keyword evidence="4" id="KW-1185">Reference proteome</keyword>
<evidence type="ECO:0000313" key="4">
    <source>
        <dbReference type="Proteomes" id="UP000016930"/>
    </source>
</evidence>
<sequence>MLIVPLILAGVFSFIGLFGQFASTLLSLSLAVAIDGITPTFTIAAQSLATGVNRARLDVGLLIAGISPDTVVIGDSVFTPTSANEFAARHPRGSPLAEQSWDDFLSVTPQDTLGRDSEGATPCATTPTHPSGLAKVSHKTEPLVSALFSENSRQAISDWIESAQVPTGCSPFMKFIATCLRTRSWTLNLLTIGKLELTVYQLLVSFLLCLATLVLGLLFWQPINWIISTLRTPVYDPTERLCYRDGCKYYTVQETPEGPWMKIYDLPDLCRFRDILAASGHDLPSWMSDIGIPITSNPNNSENVTEDEELTSPGSDGLATDDEVSASIPDDHRTEHDEGPTSVSDLPIRNNEDSPIPSHEEDVDSEDCASDISDDEGDYEDGNNVMPTQDDRELSGLDVDALLCERYGSYHRPKKTSYIEEGGVVPYDSLRTQERQDLILRILTKRRRSGFDNALLRGEWNRRRLIALGRVTEKESEIRSPASANHESPPHVVLLNPSPTTTPSSGRFVAQAITPVAFSSTSSNIIPRLHSHAVVQKSESRHSRPAQTHPNTQQPALNQPEQMKPYFVSGVVARIVKEQERRKFDAETKVILQKLCRGTTQPRGLNASIHAH</sequence>
<name>M2QVE0_CERS8</name>
<keyword evidence="2" id="KW-0472">Membrane</keyword>
<dbReference type="AlphaFoldDB" id="M2QVE0"/>
<feature type="region of interest" description="Disordered" evidence="1">
    <location>
        <begin position="533"/>
        <end position="561"/>
    </location>
</feature>
<keyword evidence="2" id="KW-1133">Transmembrane helix</keyword>
<feature type="compositionally biased region" description="Basic and acidic residues" evidence="1">
    <location>
        <begin position="329"/>
        <end position="339"/>
    </location>
</feature>
<dbReference type="Proteomes" id="UP000016930">
    <property type="component" value="Unassembled WGS sequence"/>
</dbReference>
<evidence type="ECO:0000256" key="2">
    <source>
        <dbReference type="SAM" id="Phobius"/>
    </source>
</evidence>
<proteinExistence type="predicted"/>
<accession>M2QVE0</accession>
<dbReference type="EMBL" id="KB445799">
    <property type="protein sequence ID" value="EMD36060.1"/>
    <property type="molecule type" value="Genomic_DNA"/>
</dbReference>
<feature type="transmembrane region" description="Helical" evidence="2">
    <location>
        <begin position="199"/>
        <end position="220"/>
    </location>
</feature>
<feature type="region of interest" description="Disordered" evidence="1">
    <location>
        <begin position="297"/>
        <end position="391"/>
    </location>
</feature>
<feature type="compositionally biased region" description="Acidic residues" evidence="1">
    <location>
        <begin position="361"/>
        <end position="381"/>
    </location>
</feature>
<evidence type="ECO:0000256" key="1">
    <source>
        <dbReference type="SAM" id="MobiDB-lite"/>
    </source>
</evidence>
<keyword evidence="2" id="KW-0812">Transmembrane</keyword>
<gene>
    <name evidence="3" type="ORF">CERSUDRAFT_115971</name>
</gene>
<feature type="compositionally biased region" description="Polar residues" evidence="1">
    <location>
        <begin position="545"/>
        <end position="561"/>
    </location>
</feature>
<organism evidence="3 4">
    <name type="scientific">Ceriporiopsis subvermispora (strain B)</name>
    <name type="common">White-rot fungus</name>
    <name type="synonym">Gelatoporia subvermispora</name>
    <dbReference type="NCBI Taxonomy" id="914234"/>
    <lineage>
        <taxon>Eukaryota</taxon>
        <taxon>Fungi</taxon>
        <taxon>Dikarya</taxon>
        <taxon>Basidiomycota</taxon>
        <taxon>Agaricomycotina</taxon>
        <taxon>Agaricomycetes</taxon>
        <taxon>Polyporales</taxon>
        <taxon>Gelatoporiaceae</taxon>
        <taxon>Gelatoporia</taxon>
    </lineage>
</organism>
<reference evidence="3 4" key="1">
    <citation type="journal article" date="2012" name="Proc. Natl. Acad. Sci. U.S.A.">
        <title>Comparative genomics of Ceriporiopsis subvermispora and Phanerochaete chrysosporium provide insight into selective ligninolysis.</title>
        <authorList>
            <person name="Fernandez-Fueyo E."/>
            <person name="Ruiz-Duenas F.J."/>
            <person name="Ferreira P."/>
            <person name="Floudas D."/>
            <person name="Hibbett D.S."/>
            <person name="Canessa P."/>
            <person name="Larrondo L.F."/>
            <person name="James T.Y."/>
            <person name="Seelenfreund D."/>
            <person name="Lobos S."/>
            <person name="Polanco R."/>
            <person name="Tello M."/>
            <person name="Honda Y."/>
            <person name="Watanabe T."/>
            <person name="Watanabe T."/>
            <person name="Ryu J.S."/>
            <person name="Kubicek C.P."/>
            <person name="Schmoll M."/>
            <person name="Gaskell J."/>
            <person name="Hammel K.E."/>
            <person name="St John F.J."/>
            <person name="Vanden Wymelenberg A."/>
            <person name="Sabat G."/>
            <person name="Splinter BonDurant S."/>
            <person name="Syed K."/>
            <person name="Yadav J.S."/>
            <person name="Doddapaneni H."/>
            <person name="Subramanian V."/>
            <person name="Lavin J.L."/>
            <person name="Oguiza J.A."/>
            <person name="Perez G."/>
            <person name="Pisabarro A.G."/>
            <person name="Ramirez L."/>
            <person name="Santoyo F."/>
            <person name="Master E."/>
            <person name="Coutinho P.M."/>
            <person name="Henrissat B."/>
            <person name="Lombard V."/>
            <person name="Magnuson J.K."/>
            <person name="Kuees U."/>
            <person name="Hori C."/>
            <person name="Igarashi K."/>
            <person name="Samejima M."/>
            <person name="Held B.W."/>
            <person name="Barry K.W."/>
            <person name="LaButti K.M."/>
            <person name="Lapidus A."/>
            <person name="Lindquist E.A."/>
            <person name="Lucas S.M."/>
            <person name="Riley R."/>
            <person name="Salamov A.A."/>
            <person name="Hoffmeister D."/>
            <person name="Schwenk D."/>
            <person name="Hadar Y."/>
            <person name="Yarden O."/>
            <person name="de Vries R.P."/>
            <person name="Wiebenga A."/>
            <person name="Stenlid J."/>
            <person name="Eastwood D."/>
            <person name="Grigoriev I.V."/>
            <person name="Berka R.M."/>
            <person name="Blanchette R.A."/>
            <person name="Kersten P."/>
            <person name="Martinez A.T."/>
            <person name="Vicuna R."/>
            <person name="Cullen D."/>
        </authorList>
    </citation>
    <scope>NUCLEOTIDE SEQUENCE [LARGE SCALE GENOMIC DNA]</scope>
    <source>
        <strain evidence="3 4">B</strain>
    </source>
</reference>